<proteinExistence type="predicted"/>
<gene>
    <name evidence="2" type="ORF">JET14_13240</name>
</gene>
<name>A0A7T7HHI1_9HYPH</name>
<evidence type="ECO:0000313" key="2">
    <source>
        <dbReference type="EMBL" id="QQM29291.1"/>
    </source>
</evidence>
<keyword evidence="1" id="KW-0732">Signal</keyword>
<dbReference type="KEGG" id="mlut:JET14_13240"/>
<evidence type="ECO:0000256" key="1">
    <source>
        <dbReference type="SAM" id="SignalP"/>
    </source>
</evidence>
<dbReference type="RefSeq" id="WP_200334114.1">
    <property type="nucleotide sequence ID" value="NZ_CP066786.1"/>
</dbReference>
<organism evidence="2 3">
    <name type="scientific">Martelella lutilitoris</name>
    <dbReference type="NCBI Taxonomy" id="2583532"/>
    <lineage>
        <taxon>Bacteria</taxon>
        <taxon>Pseudomonadati</taxon>
        <taxon>Pseudomonadota</taxon>
        <taxon>Alphaproteobacteria</taxon>
        <taxon>Hyphomicrobiales</taxon>
        <taxon>Aurantimonadaceae</taxon>
        <taxon>Martelella</taxon>
    </lineage>
</organism>
<dbReference type="Proteomes" id="UP000596083">
    <property type="component" value="Chromosome"/>
</dbReference>
<feature type="signal peptide" evidence="1">
    <location>
        <begin position="1"/>
        <end position="19"/>
    </location>
</feature>
<feature type="chain" id="PRO_5033014885" evidence="1">
    <location>
        <begin position="20"/>
        <end position="106"/>
    </location>
</feature>
<protein>
    <submittedName>
        <fullName evidence="2">Uncharacterized protein</fullName>
    </submittedName>
</protein>
<reference evidence="2 3" key="1">
    <citation type="submission" date="2020-12" db="EMBL/GenBank/DDBJ databases">
        <authorList>
            <person name="Zheng R.K."/>
            <person name="Sun C.M."/>
        </authorList>
    </citation>
    <scope>NUCLEOTIDE SEQUENCE [LARGE SCALE GENOMIC DNA]</scope>
    <source>
        <strain evidence="2 3">ZRK001</strain>
    </source>
</reference>
<evidence type="ECO:0000313" key="3">
    <source>
        <dbReference type="Proteomes" id="UP000596083"/>
    </source>
</evidence>
<dbReference type="AlphaFoldDB" id="A0A7T7HHI1"/>
<sequence>MKRTIAAIYFVLIGGSALAGSPQDAMKARELGQIIGTAEICGYDIDSAKVGEYVAGFLSGSDETTRTFFQNGSGAHKIRLQAMSETERSVTCASQKAMAEKYGLTP</sequence>
<accession>A0A7T7HHI1</accession>
<dbReference type="EMBL" id="CP066786">
    <property type="protein sequence ID" value="QQM29291.1"/>
    <property type="molecule type" value="Genomic_DNA"/>
</dbReference>